<feature type="domain" description="Threonyl/alanyl tRNA synthetase SAD" evidence="2">
    <location>
        <begin position="24"/>
        <end position="73"/>
    </location>
</feature>
<dbReference type="SUPFAM" id="SSF55186">
    <property type="entry name" value="ThrRS/AlaRS common domain"/>
    <property type="match status" value="1"/>
</dbReference>
<dbReference type="Pfam" id="PF07973">
    <property type="entry name" value="tRNA_SAD"/>
    <property type="match status" value="1"/>
</dbReference>
<dbReference type="EMBL" id="BQXS01004829">
    <property type="protein sequence ID" value="GKT37575.1"/>
    <property type="molecule type" value="Genomic_DNA"/>
</dbReference>
<comment type="caution">
    <text evidence="3">The sequence shown here is derived from an EMBL/GenBank/DDBJ whole genome shotgun (WGS) entry which is preliminary data.</text>
</comment>
<keyword evidence="3" id="KW-0436">Ligase</keyword>
<evidence type="ECO:0000256" key="1">
    <source>
        <dbReference type="ARBA" id="ARBA00022917"/>
    </source>
</evidence>
<keyword evidence="4" id="KW-1185">Reference proteome</keyword>
<reference evidence="3" key="1">
    <citation type="submission" date="2022-03" db="EMBL/GenBank/DDBJ databases">
        <title>Draft genome sequence of Aduncisulcus paluster, a free-living microaerophilic Fornicata.</title>
        <authorList>
            <person name="Yuyama I."/>
            <person name="Kume K."/>
            <person name="Tamura T."/>
            <person name="Inagaki Y."/>
            <person name="Hashimoto T."/>
        </authorList>
    </citation>
    <scope>NUCLEOTIDE SEQUENCE</scope>
    <source>
        <strain evidence="3">NY0171</strain>
    </source>
</reference>
<protein>
    <submittedName>
        <fullName evidence="3">Threonine-tRNA ligase, class IIa like protein</fullName>
    </submittedName>
</protein>
<proteinExistence type="predicted"/>
<sequence length="109" mass="12208">LKKFEEMGEDYKIELINDLGAETVSVYTNGEFADLCRGPHVARTGMLKAFKLLSVAGAYWRGDENRQQLQRIYGTAFPDPKALKSTSLRLRKPKSGTTVNWAPSLISFP</sequence>
<gene>
    <name evidence="3" type="ORF">ADUPG1_003513</name>
</gene>
<dbReference type="InterPro" id="IPR018163">
    <property type="entry name" value="Thr/Ala-tRNA-synth_IIc_edit"/>
</dbReference>
<dbReference type="Proteomes" id="UP001057375">
    <property type="component" value="Unassembled WGS sequence"/>
</dbReference>
<name>A0ABQ5KYS8_9EUKA</name>
<dbReference type="PANTHER" id="PTHR11451:SF44">
    <property type="entry name" value="THREONINE--TRNA LIGASE, CHLOROPLASTIC_MITOCHONDRIAL 2"/>
    <property type="match status" value="1"/>
</dbReference>
<keyword evidence="1" id="KW-0648">Protein biosynthesis</keyword>
<dbReference type="SMART" id="SM00863">
    <property type="entry name" value="tRNA_SAD"/>
    <property type="match status" value="1"/>
</dbReference>
<evidence type="ECO:0000259" key="2">
    <source>
        <dbReference type="SMART" id="SM00863"/>
    </source>
</evidence>
<feature type="non-terminal residue" evidence="3">
    <location>
        <position position="1"/>
    </location>
</feature>
<dbReference type="PANTHER" id="PTHR11451">
    <property type="entry name" value="THREONINE-TRNA LIGASE"/>
    <property type="match status" value="1"/>
</dbReference>
<evidence type="ECO:0000313" key="3">
    <source>
        <dbReference type="EMBL" id="GKT37575.1"/>
    </source>
</evidence>
<organism evidence="3 4">
    <name type="scientific">Aduncisulcus paluster</name>
    <dbReference type="NCBI Taxonomy" id="2918883"/>
    <lineage>
        <taxon>Eukaryota</taxon>
        <taxon>Metamonada</taxon>
        <taxon>Carpediemonas-like organisms</taxon>
        <taxon>Aduncisulcus</taxon>
    </lineage>
</organism>
<dbReference type="InterPro" id="IPR012947">
    <property type="entry name" value="tRNA_SAD"/>
</dbReference>
<dbReference type="GO" id="GO:0016874">
    <property type="term" value="F:ligase activity"/>
    <property type="evidence" value="ECO:0007669"/>
    <property type="project" value="UniProtKB-KW"/>
</dbReference>
<accession>A0ABQ5KYS8</accession>
<dbReference type="Gene3D" id="3.30.980.10">
    <property type="entry name" value="Threonyl-trna Synthetase, Chain A, domain 2"/>
    <property type="match status" value="1"/>
</dbReference>
<evidence type="ECO:0000313" key="4">
    <source>
        <dbReference type="Proteomes" id="UP001057375"/>
    </source>
</evidence>